<dbReference type="InterPro" id="IPR013785">
    <property type="entry name" value="Aldolase_TIM"/>
</dbReference>
<evidence type="ECO:0000256" key="5">
    <source>
        <dbReference type="ARBA" id="ARBA00022485"/>
    </source>
</evidence>
<evidence type="ECO:0000256" key="3">
    <source>
        <dbReference type="ARBA" id="ARBA00009777"/>
    </source>
</evidence>
<dbReference type="PROSITE" id="PS01087">
    <property type="entry name" value="RADICAL_ACTIVATING"/>
    <property type="match status" value="1"/>
</dbReference>
<dbReference type="NCBIfam" id="TIGR02491">
    <property type="entry name" value="NrdG"/>
    <property type="match status" value="1"/>
</dbReference>
<keyword evidence="7" id="KW-0479">Metal-binding</keyword>
<comment type="caution">
    <text evidence="13">The sequence shown here is derived from an EMBL/GenBank/DDBJ whole genome shotgun (WGS) entry which is preliminary data.</text>
</comment>
<dbReference type="SFLD" id="SFLDF00299">
    <property type="entry name" value="anaerobic_ribonucleoside-triph"/>
    <property type="match status" value="1"/>
</dbReference>
<keyword evidence="9" id="KW-0408">Iron</keyword>
<dbReference type="GO" id="GO:0051539">
    <property type="term" value="F:4 iron, 4 sulfur cluster binding"/>
    <property type="evidence" value="ECO:0007669"/>
    <property type="project" value="UniProtKB-KW"/>
</dbReference>
<protein>
    <recommendedName>
        <fullName evidence="4 12">Anaerobic ribonucleoside-triphosphate reductase-activating protein</fullName>
        <ecNumber evidence="12">1.97.1.-</ecNumber>
    </recommendedName>
</protein>
<comment type="similarity">
    <text evidence="3 12">Belongs to the organic radical-activating enzymes family.</text>
</comment>
<dbReference type="Proteomes" id="UP000605259">
    <property type="component" value="Unassembled WGS sequence"/>
</dbReference>
<dbReference type="InterPro" id="IPR001989">
    <property type="entry name" value="Radical_activat_CS"/>
</dbReference>
<dbReference type="InterPro" id="IPR012837">
    <property type="entry name" value="NrdG"/>
</dbReference>
<evidence type="ECO:0000256" key="6">
    <source>
        <dbReference type="ARBA" id="ARBA00022691"/>
    </source>
</evidence>
<dbReference type="GO" id="GO:0046872">
    <property type="term" value="F:metal ion binding"/>
    <property type="evidence" value="ECO:0007669"/>
    <property type="project" value="UniProtKB-KW"/>
</dbReference>
<evidence type="ECO:0000256" key="9">
    <source>
        <dbReference type="ARBA" id="ARBA00023004"/>
    </source>
</evidence>
<evidence type="ECO:0000256" key="10">
    <source>
        <dbReference type="ARBA" id="ARBA00023014"/>
    </source>
</evidence>
<evidence type="ECO:0000256" key="2">
    <source>
        <dbReference type="ARBA" id="ARBA00003852"/>
    </source>
</evidence>
<dbReference type="PANTHER" id="PTHR30352">
    <property type="entry name" value="PYRUVATE FORMATE-LYASE-ACTIVATING ENZYME"/>
    <property type="match status" value="1"/>
</dbReference>
<evidence type="ECO:0000313" key="14">
    <source>
        <dbReference type="Proteomes" id="UP000605259"/>
    </source>
</evidence>
<keyword evidence="14" id="KW-1185">Reference proteome</keyword>
<dbReference type="SFLD" id="SFLDS00029">
    <property type="entry name" value="Radical_SAM"/>
    <property type="match status" value="1"/>
</dbReference>
<dbReference type="GO" id="GO:0043365">
    <property type="term" value="F:[formate-C-acetyltransferase]-activating enzyme activity"/>
    <property type="evidence" value="ECO:0007669"/>
    <property type="project" value="InterPro"/>
</dbReference>
<dbReference type="InterPro" id="IPR058240">
    <property type="entry name" value="rSAM_sf"/>
</dbReference>
<comment type="cofactor">
    <cofactor evidence="1">
        <name>[4Fe-4S] cluster</name>
        <dbReference type="ChEBI" id="CHEBI:49883"/>
    </cofactor>
</comment>
<reference evidence="13" key="1">
    <citation type="journal article" date="2014" name="Int. J. Syst. Evol. Microbiol.">
        <title>Complete genome sequence of Corynebacterium casei LMG S-19264T (=DSM 44701T), isolated from a smear-ripened cheese.</title>
        <authorList>
            <consortium name="US DOE Joint Genome Institute (JGI-PGF)"/>
            <person name="Walter F."/>
            <person name="Albersmeier A."/>
            <person name="Kalinowski J."/>
            <person name="Ruckert C."/>
        </authorList>
    </citation>
    <scope>NUCLEOTIDE SEQUENCE</scope>
    <source>
        <strain evidence="13">CGMCC 1.12698</strain>
    </source>
</reference>
<evidence type="ECO:0000313" key="13">
    <source>
        <dbReference type="EMBL" id="GGE62518.1"/>
    </source>
</evidence>
<name>A0A917ANG7_9BACI</name>
<gene>
    <name evidence="13" type="primary">pflA</name>
    <name evidence="13" type="ORF">GCM10007140_10970</name>
</gene>
<dbReference type="InterPro" id="IPR007197">
    <property type="entry name" value="rSAM"/>
</dbReference>
<evidence type="ECO:0000256" key="12">
    <source>
        <dbReference type="PIRNR" id="PIRNR000368"/>
    </source>
</evidence>
<proteinExistence type="inferred from homology"/>
<dbReference type="SUPFAM" id="SSF102114">
    <property type="entry name" value="Radical SAM enzymes"/>
    <property type="match status" value="1"/>
</dbReference>
<keyword evidence="8 12" id="KW-0560">Oxidoreductase</keyword>
<dbReference type="GO" id="GO:0004748">
    <property type="term" value="F:ribonucleoside-diphosphate reductase activity, thioredoxin disulfide as acceptor"/>
    <property type="evidence" value="ECO:0007669"/>
    <property type="project" value="TreeGrafter"/>
</dbReference>
<sequence length="149" mass="16841">MKVMNIVHDSVVDGEGLRTVIFFAGCPHFCKGCHNPKSWNIENGVDMSADEILCEIMNNELTDVTFSGGEPFYQAEEVKTLAKRVKEAGKNLWIYTGYTIEKIYESSNEHMVQLLSYADVLVDGPFVEKEKDLSLPFRGSCNQRIIRLS</sequence>
<dbReference type="PANTHER" id="PTHR30352:SF2">
    <property type="entry name" value="ANAEROBIC RIBONUCLEOSIDE-TRIPHOSPHATE REDUCTASE-ACTIVATING PROTEIN"/>
    <property type="match status" value="1"/>
</dbReference>
<dbReference type="InterPro" id="IPR034457">
    <property type="entry name" value="Organic_radical-activating"/>
</dbReference>
<organism evidence="13 14">
    <name type="scientific">Priestia taiwanensis</name>
    <dbReference type="NCBI Taxonomy" id="1347902"/>
    <lineage>
        <taxon>Bacteria</taxon>
        <taxon>Bacillati</taxon>
        <taxon>Bacillota</taxon>
        <taxon>Bacilli</taxon>
        <taxon>Bacillales</taxon>
        <taxon>Bacillaceae</taxon>
        <taxon>Priestia</taxon>
    </lineage>
</organism>
<keyword evidence="6" id="KW-0949">S-adenosyl-L-methionine</keyword>
<evidence type="ECO:0000256" key="1">
    <source>
        <dbReference type="ARBA" id="ARBA00001966"/>
    </source>
</evidence>
<comment type="catalytic activity">
    <reaction evidence="11">
        <text>glycyl-[protein] + reduced [flavodoxin] + S-adenosyl-L-methionine = glycin-2-yl radical-[protein] + semiquinone [flavodoxin] + 5'-deoxyadenosine + L-methionine + H(+)</text>
        <dbReference type="Rhea" id="RHEA:61976"/>
        <dbReference type="Rhea" id="RHEA-COMP:10622"/>
        <dbReference type="Rhea" id="RHEA-COMP:14480"/>
        <dbReference type="Rhea" id="RHEA-COMP:15993"/>
        <dbReference type="Rhea" id="RHEA-COMP:15994"/>
        <dbReference type="ChEBI" id="CHEBI:15378"/>
        <dbReference type="ChEBI" id="CHEBI:17319"/>
        <dbReference type="ChEBI" id="CHEBI:29947"/>
        <dbReference type="ChEBI" id="CHEBI:32722"/>
        <dbReference type="ChEBI" id="CHEBI:57618"/>
        <dbReference type="ChEBI" id="CHEBI:57844"/>
        <dbReference type="ChEBI" id="CHEBI:59789"/>
        <dbReference type="ChEBI" id="CHEBI:140311"/>
    </reaction>
</comment>
<accession>A0A917ANG7</accession>
<dbReference type="EC" id="1.97.1.-" evidence="12"/>
<evidence type="ECO:0000256" key="11">
    <source>
        <dbReference type="ARBA" id="ARBA00047365"/>
    </source>
</evidence>
<dbReference type="EMBL" id="BMFK01000001">
    <property type="protein sequence ID" value="GGE62518.1"/>
    <property type="molecule type" value="Genomic_DNA"/>
</dbReference>
<dbReference type="RefSeq" id="WP_188387394.1">
    <property type="nucleotide sequence ID" value="NZ_BMFK01000001.1"/>
</dbReference>
<dbReference type="Pfam" id="PF13353">
    <property type="entry name" value="Fer4_12"/>
    <property type="match status" value="1"/>
</dbReference>
<evidence type="ECO:0000256" key="8">
    <source>
        <dbReference type="ARBA" id="ARBA00023002"/>
    </source>
</evidence>
<dbReference type="SFLD" id="SFLDG01066">
    <property type="entry name" value="organic_radical-activating_enz"/>
    <property type="match status" value="1"/>
</dbReference>
<dbReference type="SFLD" id="SFLDG01063">
    <property type="entry name" value="activating_enzymes__group_1"/>
    <property type="match status" value="1"/>
</dbReference>
<comment type="function">
    <text evidence="2 12">Activation of anaerobic ribonucleoside-triphosphate reductase under anaerobic conditions by generation of an organic free radical, using S-adenosylmethionine and reduced flavodoxin as cosubstrates to produce 5'-deoxy-adenosine.</text>
</comment>
<reference evidence="13" key="2">
    <citation type="submission" date="2020-09" db="EMBL/GenBank/DDBJ databases">
        <authorList>
            <person name="Sun Q."/>
            <person name="Zhou Y."/>
        </authorList>
    </citation>
    <scope>NUCLEOTIDE SEQUENCE</scope>
    <source>
        <strain evidence="13">CGMCC 1.12698</strain>
    </source>
</reference>
<evidence type="ECO:0000256" key="7">
    <source>
        <dbReference type="ARBA" id="ARBA00022723"/>
    </source>
</evidence>
<keyword evidence="5" id="KW-0004">4Fe-4S</keyword>
<keyword evidence="10" id="KW-0411">Iron-sulfur</keyword>
<dbReference type="AlphaFoldDB" id="A0A917ANG7"/>
<dbReference type="Gene3D" id="3.20.20.70">
    <property type="entry name" value="Aldolase class I"/>
    <property type="match status" value="1"/>
</dbReference>
<evidence type="ECO:0000256" key="4">
    <source>
        <dbReference type="ARBA" id="ARBA00014281"/>
    </source>
</evidence>
<dbReference type="PIRSF" id="PIRSF000368">
    <property type="entry name" value="NrdG"/>
    <property type="match status" value="1"/>
</dbReference>